<dbReference type="InterPro" id="IPR010989">
    <property type="entry name" value="SNARE"/>
</dbReference>
<evidence type="ECO:0000313" key="3">
    <source>
        <dbReference type="EMBL" id="KAJ7953021.1"/>
    </source>
</evidence>
<sequence length="104" mass="12145">MVLRVKLRDLMSEFQYLRKRILLDHKEDLKRRYHTATGEVPSEDVMDKMITSGLKVEFFDGKTESDIEDKARHNAVMDIQRSLNKLHQVLLDMAVLVETRGEDG</sequence>
<comment type="caution">
    <text evidence="3">The sequence shown here is derived from an EMBL/GenBank/DDBJ whole genome shotgun (WGS) entry which is preliminary data.</text>
</comment>
<name>A0AAD7PEU8_QUISA</name>
<dbReference type="Pfam" id="PF00804">
    <property type="entry name" value="Syntaxin"/>
    <property type="match status" value="1"/>
</dbReference>
<dbReference type="GO" id="GO:0005886">
    <property type="term" value="C:plasma membrane"/>
    <property type="evidence" value="ECO:0007669"/>
    <property type="project" value="TreeGrafter"/>
</dbReference>
<organism evidence="3 4">
    <name type="scientific">Quillaja saponaria</name>
    <name type="common">Soap bark tree</name>
    <dbReference type="NCBI Taxonomy" id="32244"/>
    <lineage>
        <taxon>Eukaryota</taxon>
        <taxon>Viridiplantae</taxon>
        <taxon>Streptophyta</taxon>
        <taxon>Embryophyta</taxon>
        <taxon>Tracheophyta</taxon>
        <taxon>Spermatophyta</taxon>
        <taxon>Magnoliopsida</taxon>
        <taxon>eudicotyledons</taxon>
        <taxon>Gunneridae</taxon>
        <taxon>Pentapetalae</taxon>
        <taxon>rosids</taxon>
        <taxon>fabids</taxon>
        <taxon>Fabales</taxon>
        <taxon>Quillajaceae</taxon>
        <taxon>Quillaja</taxon>
    </lineage>
</organism>
<evidence type="ECO:0000259" key="2">
    <source>
        <dbReference type="Pfam" id="PF00804"/>
    </source>
</evidence>
<dbReference type="PANTHER" id="PTHR19957:SF123">
    <property type="entry name" value="SYNTAXIN-112"/>
    <property type="match status" value="1"/>
</dbReference>
<keyword evidence="1" id="KW-0813">Transport</keyword>
<dbReference type="Proteomes" id="UP001163823">
    <property type="component" value="Chromosome 10"/>
</dbReference>
<dbReference type="GO" id="GO:0006886">
    <property type="term" value="P:intracellular protein transport"/>
    <property type="evidence" value="ECO:0007669"/>
    <property type="project" value="TreeGrafter"/>
</dbReference>
<keyword evidence="4" id="KW-1185">Reference proteome</keyword>
<accession>A0AAD7PEU8</accession>
<dbReference type="KEGG" id="qsa:O6P43_024778"/>
<dbReference type="SUPFAM" id="SSF47661">
    <property type="entry name" value="t-snare proteins"/>
    <property type="match status" value="1"/>
</dbReference>
<dbReference type="GO" id="GO:0006906">
    <property type="term" value="P:vesicle fusion"/>
    <property type="evidence" value="ECO:0007669"/>
    <property type="project" value="TreeGrafter"/>
</dbReference>
<dbReference type="InterPro" id="IPR006011">
    <property type="entry name" value="Syntaxin_N"/>
</dbReference>
<dbReference type="GO" id="GO:0031201">
    <property type="term" value="C:SNARE complex"/>
    <property type="evidence" value="ECO:0007669"/>
    <property type="project" value="TreeGrafter"/>
</dbReference>
<keyword evidence="1" id="KW-0653">Protein transport</keyword>
<dbReference type="InterPro" id="IPR045242">
    <property type="entry name" value="Syntaxin"/>
</dbReference>
<reference evidence="3" key="1">
    <citation type="journal article" date="2023" name="Science">
        <title>Elucidation of the pathway for biosynthesis of saponin adjuvants from the soapbark tree.</title>
        <authorList>
            <person name="Reed J."/>
            <person name="Orme A."/>
            <person name="El-Demerdash A."/>
            <person name="Owen C."/>
            <person name="Martin L.B.B."/>
            <person name="Misra R.C."/>
            <person name="Kikuchi S."/>
            <person name="Rejzek M."/>
            <person name="Martin A.C."/>
            <person name="Harkess A."/>
            <person name="Leebens-Mack J."/>
            <person name="Louveau T."/>
            <person name="Stephenson M.J."/>
            <person name="Osbourn A."/>
        </authorList>
    </citation>
    <scope>NUCLEOTIDE SEQUENCE</scope>
    <source>
        <strain evidence="3">S10</strain>
    </source>
</reference>
<dbReference type="EMBL" id="JARAOO010000010">
    <property type="protein sequence ID" value="KAJ7953021.1"/>
    <property type="molecule type" value="Genomic_DNA"/>
</dbReference>
<evidence type="ECO:0000313" key="4">
    <source>
        <dbReference type="Proteomes" id="UP001163823"/>
    </source>
</evidence>
<dbReference type="Gene3D" id="1.20.58.70">
    <property type="match status" value="1"/>
</dbReference>
<dbReference type="GO" id="GO:0000149">
    <property type="term" value="F:SNARE binding"/>
    <property type="evidence" value="ECO:0007669"/>
    <property type="project" value="TreeGrafter"/>
</dbReference>
<dbReference type="GO" id="GO:0005484">
    <property type="term" value="F:SNAP receptor activity"/>
    <property type="evidence" value="ECO:0007669"/>
    <property type="project" value="TreeGrafter"/>
</dbReference>
<dbReference type="GO" id="GO:0006887">
    <property type="term" value="P:exocytosis"/>
    <property type="evidence" value="ECO:0007669"/>
    <property type="project" value="TreeGrafter"/>
</dbReference>
<protein>
    <submittedName>
        <fullName evidence="3">Syntaxin</fullName>
    </submittedName>
</protein>
<dbReference type="PANTHER" id="PTHR19957">
    <property type="entry name" value="SYNTAXIN"/>
    <property type="match status" value="1"/>
</dbReference>
<dbReference type="AlphaFoldDB" id="A0AAD7PEU8"/>
<feature type="domain" description="Syntaxin N-terminal" evidence="2">
    <location>
        <begin position="2"/>
        <end position="60"/>
    </location>
</feature>
<dbReference type="GO" id="GO:0012505">
    <property type="term" value="C:endomembrane system"/>
    <property type="evidence" value="ECO:0007669"/>
    <property type="project" value="TreeGrafter"/>
</dbReference>
<dbReference type="GO" id="GO:0048278">
    <property type="term" value="P:vesicle docking"/>
    <property type="evidence" value="ECO:0007669"/>
    <property type="project" value="TreeGrafter"/>
</dbReference>
<evidence type="ECO:0000256" key="1">
    <source>
        <dbReference type="ARBA" id="ARBA00022927"/>
    </source>
</evidence>
<proteinExistence type="predicted"/>
<gene>
    <name evidence="3" type="ORF">O6P43_024778</name>
</gene>